<sequence>MYASKVRTYDMHAIGKPLPLQQLQGLNIRLVAVSKTKPVSMILEAYDCGQRHFGENYVKELEEKGHDPQILQHCKDIKWHFIGHLQKNKVNRVTNVPGLCMVETVDSEKLATALNNSWGKLSQNRPLHIMLQVNTSGEDSKNGLQPSEAAAMALFVQDKCLHLKLAGLMTIGAFERSVGDDINPDFQCLVQCRQKVAEVLGVGELELELSMGMSHDFEHAIEAGSTNIRVGSTIFGVRDYPQNQTHGSTASDSNSCSSSLTSKNKSDSGEASGSSHNSVSFVS</sequence>
<keyword evidence="1 2" id="KW-0663">Pyridoxal phosphate</keyword>
<evidence type="ECO:0000256" key="2">
    <source>
        <dbReference type="HAMAP-Rule" id="MF_03225"/>
    </source>
</evidence>
<dbReference type="InterPro" id="IPR001608">
    <property type="entry name" value="Ala_racemase_N"/>
</dbReference>
<evidence type="ECO:0000313" key="7">
    <source>
        <dbReference type="Proteomes" id="UP000245119"/>
    </source>
</evidence>
<dbReference type="Proteomes" id="UP000245119">
    <property type="component" value="Linkage Group LG5"/>
</dbReference>
<proteinExistence type="inferred from homology"/>
<evidence type="ECO:0000256" key="3">
    <source>
        <dbReference type="RuleBase" id="RU004514"/>
    </source>
</evidence>
<feature type="compositionally biased region" description="Low complexity" evidence="4">
    <location>
        <begin position="272"/>
        <end position="283"/>
    </location>
</feature>
<keyword evidence="7" id="KW-1185">Reference proteome</keyword>
<dbReference type="PROSITE" id="PS01211">
    <property type="entry name" value="UPF0001"/>
    <property type="match status" value="1"/>
</dbReference>
<dbReference type="SUPFAM" id="SSF51419">
    <property type="entry name" value="PLP-binding barrel"/>
    <property type="match status" value="1"/>
</dbReference>
<evidence type="ECO:0000313" key="6">
    <source>
        <dbReference type="EMBL" id="PVD29551.1"/>
    </source>
</evidence>
<dbReference type="InterPro" id="IPR011078">
    <property type="entry name" value="PyrdxlP_homeostasis"/>
</dbReference>
<dbReference type="InterPro" id="IPR029066">
    <property type="entry name" value="PLP-binding_barrel"/>
</dbReference>
<dbReference type="FunFam" id="3.20.20.10:FF:000007">
    <property type="entry name" value="Pyridoxal phosphate homeostasis protein"/>
    <property type="match status" value="1"/>
</dbReference>
<dbReference type="STRING" id="400727.A0A2T7P816"/>
<protein>
    <recommendedName>
        <fullName evidence="2">Pyridoxal phosphate homeostasis protein</fullName>
        <shortName evidence="2">PLP homeostasis protein</shortName>
    </recommendedName>
</protein>
<accession>A0A2T7P816</accession>
<reference evidence="6 7" key="1">
    <citation type="submission" date="2018-04" db="EMBL/GenBank/DDBJ databases">
        <title>The genome of golden apple snail Pomacea canaliculata provides insight into stress tolerance and invasive adaptation.</title>
        <authorList>
            <person name="Liu C."/>
            <person name="Liu B."/>
            <person name="Ren Y."/>
            <person name="Zhang Y."/>
            <person name="Wang H."/>
            <person name="Li S."/>
            <person name="Jiang F."/>
            <person name="Yin L."/>
            <person name="Zhang G."/>
            <person name="Qian W."/>
            <person name="Fan W."/>
        </authorList>
    </citation>
    <scope>NUCLEOTIDE SEQUENCE [LARGE SCALE GENOMIC DNA]</scope>
    <source>
        <strain evidence="6">SZHN2017</strain>
        <tissue evidence="6">Muscle</tissue>
    </source>
</reference>
<evidence type="ECO:0000256" key="4">
    <source>
        <dbReference type="SAM" id="MobiDB-lite"/>
    </source>
</evidence>
<dbReference type="Gene3D" id="3.20.20.10">
    <property type="entry name" value="Alanine racemase"/>
    <property type="match status" value="1"/>
</dbReference>
<dbReference type="EMBL" id="PZQS01000005">
    <property type="protein sequence ID" value="PVD29551.1"/>
    <property type="molecule type" value="Genomic_DNA"/>
</dbReference>
<feature type="region of interest" description="Disordered" evidence="4">
    <location>
        <begin position="241"/>
        <end position="283"/>
    </location>
</feature>
<dbReference type="GO" id="GO:0030170">
    <property type="term" value="F:pyridoxal phosphate binding"/>
    <property type="evidence" value="ECO:0007669"/>
    <property type="project" value="UniProtKB-UniRule"/>
</dbReference>
<feature type="domain" description="Alanine racemase N-terminal" evidence="5">
    <location>
        <begin position="27"/>
        <end position="238"/>
    </location>
</feature>
<organism evidence="6 7">
    <name type="scientific">Pomacea canaliculata</name>
    <name type="common">Golden apple snail</name>
    <dbReference type="NCBI Taxonomy" id="400727"/>
    <lineage>
        <taxon>Eukaryota</taxon>
        <taxon>Metazoa</taxon>
        <taxon>Spiralia</taxon>
        <taxon>Lophotrochozoa</taxon>
        <taxon>Mollusca</taxon>
        <taxon>Gastropoda</taxon>
        <taxon>Caenogastropoda</taxon>
        <taxon>Architaenioglossa</taxon>
        <taxon>Ampullarioidea</taxon>
        <taxon>Ampullariidae</taxon>
        <taxon>Pomacea</taxon>
    </lineage>
</organism>
<comment type="similarity">
    <text evidence="2 3">Belongs to the pyridoxal phosphate-binding protein YggS/PROSC family.</text>
</comment>
<dbReference type="OrthoDB" id="1915887at2759"/>
<evidence type="ECO:0000259" key="5">
    <source>
        <dbReference type="Pfam" id="PF01168"/>
    </source>
</evidence>
<dbReference type="PANTHER" id="PTHR10146:SF14">
    <property type="entry name" value="PYRIDOXAL PHOSPHATE HOMEOSTASIS PROTEIN"/>
    <property type="match status" value="1"/>
</dbReference>
<dbReference type="NCBIfam" id="TIGR00044">
    <property type="entry name" value="YggS family pyridoxal phosphate-dependent enzyme"/>
    <property type="match status" value="1"/>
</dbReference>
<feature type="compositionally biased region" description="Low complexity" evidence="4">
    <location>
        <begin position="248"/>
        <end position="263"/>
    </location>
</feature>
<name>A0A2T7P816_POMCA</name>
<evidence type="ECO:0000256" key="1">
    <source>
        <dbReference type="ARBA" id="ARBA00022898"/>
    </source>
</evidence>
<dbReference type="HAMAP" id="MF_02087">
    <property type="entry name" value="PLP_homeostasis"/>
    <property type="match status" value="1"/>
</dbReference>
<dbReference type="CDD" id="cd06822">
    <property type="entry name" value="PLPDE_III_YBL036c_euk"/>
    <property type="match status" value="1"/>
</dbReference>
<dbReference type="Pfam" id="PF01168">
    <property type="entry name" value="Ala_racemase_N"/>
    <property type="match status" value="1"/>
</dbReference>
<comment type="caution">
    <text evidence="6">The sequence shown here is derived from an EMBL/GenBank/DDBJ whole genome shotgun (WGS) entry which is preliminary data.</text>
</comment>
<dbReference type="PANTHER" id="PTHR10146">
    <property type="entry name" value="PROLINE SYNTHETASE CO-TRANSCRIBED BACTERIAL HOMOLOG PROTEIN"/>
    <property type="match status" value="1"/>
</dbReference>
<dbReference type="AlphaFoldDB" id="A0A2T7P816"/>
<gene>
    <name evidence="6" type="ORF">C0Q70_08802</name>
</gene>
<comment type="function">
    <text evidence="2">Pyridoxal 5'-phosphate (PLP)-binding protein, which may be involved in intracellular homeostatic regulation of pyridoxal 5'-phosphate (PLP), the active form of vitamin B6.</text>
</comment>
<feature type="modified residue" description="N6-(pyridoxal phosphate)lysine" evidence="2">
    <location>
        <position position="35"/>
    </location>
</feature>